<reference evidence="1 2" key="1">
    <citation type="submission" date="2016-10" db="EMBL/GenBank/DDBJ databases">
        <authorList>
            <person name="de Groot N.N."/>
        </authorList>
    </citation>
    <scope>NUCLEOTIDE SEQUENCE [LARGE SCALE GENOMIC DNA]</scope>
    <source>
        <strain evidence="1 2">LMG 2247</strain>
    </source>
</reference>
<organism evidence="1 2">
    <name type="scientific">Paraburkholderia phenazinium</name>
    <dbReference type="NCBI Taxonomy" id="60549"/>
    <lineage>
        <taxon>Bacteria</taxon>
        <taxon>Pseudomonadati</taxon>
        <taxon>Pseudomonadota</taxon>
        <taxon>Betaproteobacteria</taxon>
        <taxon>Burkholderiales</taxon>
        <taxon>Burkholderiaceae</taxon>
        <taxon>Paraburkholderia</taxon>
    </lineage>
</organism>
<gene>
    <name evidence="1" type="ORF">SAMN05216466_106141</name>
</gene>
<dbReference type="EMBL" id="FNCJ01000006">
    <property type="protein sequence ID" value="SDG94486.1"/>
    <property type="molecule type" value="Genomic_DNA"/>
</dbReference>
<name>A0A1G7YDT1_9BURK</name>
<accession>A0A1G7YDT1</accession>
<dbReference type="AlphaFoldDB" id="A0A1G7YDT1"/>
<proteinExistence type="predicted"/>
<evidence type="ECO:0000313" key="2">
    <source>
        <dbReference type="Proteomes" id="UP000199706"/>
    </source>
</evidence>
<protein>
    <submittedName>
        <fullName evidence="1">Uncharacterized protein</fullName>
    </submittedName>
</protein>
<evidence type="ECO:0000313" key="1">
    <source>
        <dbReference type="EMBL" id="SDG94486.1"/>
    </source>
</evidence>
<dbReference type="RefSeq" id="WP_090685423.1">
    <property type="nucleotide sequence ID" value="NZ_FNCJ01000006.1"/>
</dbReference>
<sequence>MLNTAQTRQDHNWLNRPDIVANIKATAQAIDKQVIGLHERGEDLKTHDQALKHFNTVGLRRIARYSVAAKAYAALDPVTANVFRAVGELIEQRVVKGETVEDVLVEDFGVWGNRQILAMFSPAVRANMPQIH</sequence>
<dbReference type="Proteomes" id="UP000199706">
    <property type="component" value="Unassembled WGS sequence"/>
</dbReference>